<name>A0A2T6ZW23_TUBBO</name>
<keyword evidence="2" id="KW-1133">Transmembrane helix</keyword>
<dbReference type="Proteomes" id="UP000244722">
    <property type="component" value="Unassembled WGS sequence"/>
</dbReference>
<dbReference type="InterPro" id="IPR018827">
    <property type="entry name" value="YTP1_C"/>
</dbReference>
<evidence type="ECO:0000259" key="4">
    <source>
        <dbReference type="Pfam" id="PF10348"/>
    </source>
</evidence>
<feature type="domain" description="DUF2427" evidence="4">
    <location>
        <begin position="55"/>
        <end position="149"/>
    </location>
</feature>
<gene>
    <name evidence="6" type="ORF">B9Z19DRAFT_978449</name>
</gene>
<feature type="transmembrane region" description="Helical" evidence="2">
    <location>
        <begin position="65"/>
        <end position="87"/>
    </location>
</feature>
<dbReference type="EMBL" id="NESQ01000085">
    <property type="protein sequence ID" value="PUU79683.1"/>
    <property type="molecule type" value="Genomic_DNA"/>
</dbReference>
<feature type="transmembrane region" description="Helical" evidence="2">
    <location>
        <begin position="481"/>
        <end position="503"/>
    </location>
</feature>
<keyword evidence="7" id="KW-1185">Reference proteome</keyword>
<feature type="transmembrane region" description="Helical" evidence="2">
    <location>
        <begin position="312"/>
        <end position="331"/>
    </location>
</feature>
<feature type="transmembrane region" description="Helical" evidence="2">
    <location>
        <begin position="130"/>
        <end position="148"/>
    </location>
</feature>
<evidence type="ECO:0000313" key="7">
    <source>
        <dbReference type="Proteomes" id="UP000244722"/>
    </source>
</evidence>
<feature type="transmembrane region" description="Helical" evidence="2">
    <location>
        <begin position="450"/>
        <end position="469"/>
    </location>
</feature>
<organism evidence="6 7">
    <name type="scientific">Tuber borchii</name>
    <name type="common">White truffle</name>
    <dbReference type="NCBI Taxonomy" id="42251"/>
    <lineage>
        <taxon>Eukaryota</taxon>
        <taxon>Fungi</taxon>
        <taxon>Dikarya</taxon>
        <taxon>Ascomycota</taxon>
        <taxon>Pezizomycotina</taxon>
        <taxon>Pezizomycetes</taxon>
        <taxon>Pezizales</taxon>
        <taxon>Tuberaceae</taxon>
        <taxon>Tuber</taxon>
    </lineage>
</organism>
<evidence type="ECO:0008006" key="8">
    <source>
        <dbReference type="Google" id="ProtNLM"/>
    </source>
</evidence>
<feature type="region of interest" description="Disordered" evidence="1">
    <location>
        <begin position="183"/>
        <end position="217"/>
    </location>
</feature>
<keyword evidence="2" id="KW-0812">Transmembrane</keyword>
<feature type="domain" description="Protein YTP1-like C-terminal" evidence="5">
    <location>
        <begin position="285"/>
        <end position="575"/>
    </location>
</feature>
<comment type="caution">
    <text evidence="6">The sequence shown here is derived from an EMBL/GenBank/DDBJ whole genome shotgun (WGS) entry which is preliminary data.</text>
</comment>
<feature type="signal peptide" evidence="3">
    <location>
        <begin position="1"/>
        <end position="23"/>
    </location>
</feature>
<evidence type="ECO:0000256" key="2">
    <source>
        <dbReference type="SAM" id="Phobius"/>
    </source>
</evidence>
<keyword evidence="3" id="KW-0732">Signal</keyword>
<dbReference type="Pfam" id="PF10355">
    <property type="entry name" value="Ytp1"/>
    <property type="match status" value="1"/>
</dbReference>
<dbReference type="CDD" id="cd08760">
    <property type="entry name" value="Cyt_b561_FRRS1_like"/>
    <property type="match status" value="1"/>
</dbReference>
<evidence type="ECO:0000313" key="6">
    <source>
        <dbReference type="EMBL" id="PUU79683.1"/>
    </source>
</evidence>
<evidence type="ECO:0000256" key="3">
    <source>
        <dbReference type="SAM" id="SignalP"/>
    </source>
</evidence>
<sequence>MLNRAVLFSLAGLTVSSLQLVSASEEHYHHGGHEGGHSDHSAPPAPGSLDTLPYYFAHPDHKGLLYGHIALMSIGWIIILPIAVVLAIAGSRYHFPTQLLFLIIHGFGVFLSILYNSATPDLYPNNSHHKLGWAIVWILAVQCILGVLGRTIRFARCTGTLGGTKEETSRFIPVPAQDLEDHHHHHHHKSQRYSTDSGQGSDEYHSRSPSASSLESHRYGNFESVDLPLVEGHANEKMTLLERLTSTSRLESLLLRCLPFLLRLRVLRISDALYSLIARFLVVLGFVQISLGVVTASGMFMGDRVFNGLAHFIKGGIFFLYGVLTLGRWLGAFSELGWAWNVKPPQEYGGKWRSRIPPAEMIESSVIFTYGASNVFLEHLAGQGGAWSHADLEHVSIAFMFFGAGLCGMLVESRWIRNVLNQSVIVQIGENRPYNIETPRQPGTADHKMSLNPLPALVIFCLGVMMSQHHQSSALSTKIHVQWGTLLATFGVFRLFTYVLLYLSPLTSYYPSRPPTEIIGSFCLMAGGLVFMASNKDTVAALDRANGDAMFVLTVIIGFTVLAMSWVTCVMTIKGWALRREQQSVHEPTIHVPA</sequence>
<feature type="transmembrane region" description="Helical" evidence="2">
    <location>
        <begin position="276"/>
        <end position="300"/>
    </location>
</feature>
<reference evidence="6 7" key="1">
    <citation type="submission" date="2017-04" db="EMBL/GenBank/DDBJ databases">
        <title>Draft genome sequence of Tuber borchii Vittad., a whitish edible truffle.</title>
        <authorList>
            <consortium name="DOE Joint Genome Institute"/>
            <person name="Murat C."/>
            <person name="Kuo A."/>
            <person name="Barry K.W."/>
            <person name="Clum A."/>
            <person name="Dockter R.B."/>
            <person name="Fauchery L."/>
            <person name="Iotti M."/>
            <person name="Kohler A."/>
            <person name="Labutti K."/>
            <person name="Lindquist E.A."/>
            <person name="Lipzen A."/>
            <person name="Ohm R.A."/>
            <person name="Wang M."/>
            <person name="Grigoriev I.V."/>
            <person name="Zambonelli A."/>
            <person name="Martin F.M."/>
        </authorList>
    </citation>
    <scope>NUCLEOTIDE SEQUENCE [LARGE SCALE GENOMIC DNA]</scope>
    <source>
        <strain evidence="6 7">Tbo3840</strain>
    </source>
</reference>
<feature type="transmembrane region" description="Helical" evidence="2">
    <location>
        <begin position="99"/>
        <end position="118"/>
    </location>
</feature>
<dbReference type="Pfam" id="PF10348">
    <property type="entry name" value="DUF2427"/>
    <property type="match status" value="1"/>
</dbReference>
<feature type="chain" id="PRO_5015781731" description="Integral membrane protein" evidence="3">
    <location>
        <begin position="24"/>
        <end position="594"/>
    </location>
</feature>
<protein>
    <recommendedName>
        <fullName evidence="8">Integral membrane protein</fullName>
    </recommendedName>
</protein>
<evidence type="ECO:0000256" key="1">
    <source>
        <dbReference type="SAM" id="MobiDB-lite"/>
    </source>
</evidence>
<dbReference type="PANTHER" id="PTHR31685">
    <property type="entry name" value="INTEGRAL MEMBRANE PROTEIN (AFU_ORTHOLOGUE AFUA_6G12730)-RELATED"/>
    <property type="match status" value="1"/>
</dbReference>
<dbReference type="PANTHER" id="PTHR31685:SF3">
    <property type="entry name" value="INTEGRAL MEMBRANE PROTEIN (AFU_ORTHOLOGUE AFUA_6G12730)"/>
    <property type="match status" value="1"/>
</dbReference>
<feature type="transmembrane region" description="Helical" evidence="2">
    <location>
        <begin position="549"/>
        <end position="573"/>
    </location>
</feature>
<evidence type="ECO:0000259" key="5">
    <source>
        <dbReference type="Pfam" id="PF10355"/>
    </source>
</evidence>
<feature type="transmembrane region" description="Helical" evidence="2">
    <location>
        <begin position="515"/>
        <end position="534"/>
    </location>
</feature>
<dbReference type="InterPro" id="IPR018825">
    <property type="entry name" value="DUF2427"/>
</dbReference>
<dbReference type="STRING" id="42251.A0A2T6ZW23"/>
<dbReference type="OrthoDB" id="4005299at2759"/>
<keyword evidence="2" id="KW-0472">Membrane</keyword>
<proteinExistence type="predicted"/>
<accession>A0A2T6ZW23</accession>
<dbReference type="AlphaFoldDB" id="A0A2T6ZW23"/>